<organism evidence="1">
    <name type="scientific">Ophidiomyces ophidiicola</name>
    <dbReference type="NCBI Taxonomy" id="1387563"/>
    <lineage>
        <taxon>Eukaryota</taxon>
        <taxon>Fungi</taxon>
        <taxon>Dikarya</taxon>
        <taxon>Ascomycota</taxon>
        <taxon>Pezizomycotina</taxon>
        <taxon>Eurotiomycetes</taxon>
        <taxon>Eurotiomycetidae</taxon>
        <taxon>Onygenales</taxon>
        <taxon>Onygenaceae</taxon>
        <taxon>Ophidiomyces</taxon>
    </lineage>
</organism>
<evidence type="ECO:0000313" key="1">
    <source>
        <dbReference type="EMBL" id="KAI2392944.1"/>
    </source>
</evidence>
<comment type="caution">
    <text evidence="1">The sequence shown here is derived from an EMBL/GenBank/DDBJ whole genome shotgun (WGS) entry which is preliminary data.</text>
</comment>
<name>A0ACB8V5H8_9EURO</name>
<protein>
    <submittedName>
        <fullName evidence="1">Uncharacterized protein</fullName>
    </submittedName>
</protein>
<dbReference type="EMBL" id="JALBCA010000004">
    <property type="protein sequence ID" value="KAI2392944.1"/>
    <property type="molecule type" value="Genomic_DNA"/>
</dbReference>
<gene>
    <name evidence="1" type="ORF">LOY88_000410</name>
</gene>
<sequence length="619" mass="66320">MVDKAKQPEFYLYPTPVEGPKTPYKDDASYNPALRGKLLDIAASIVQFSGLIQTILWKNAGFDILHSITELDDYEPRYDPTVIPATNYAGRAPATAPVGSKRQGGYYAAADYRALYLSGELTPLQVVDALLPLVRRDSSPPGEHSLAFLESKVDLIRAAAEASTARYKNGSSLGPLDGVPVAVKDEVDLEGYKRTLGSKLDFTPKHGGTSWCVKKWENAGAIVIGKTNMHELGLDTSNNNPIYGTPRNPHNPNYYTGGSSGGSAYAVGAGIVPIALGADGGGSIRIPASFCGIYGLKTTHGRISGSPTCGLASTTGVFGPMASSLDDLELSYNLMSMPDPDNWASSCFPDTTVATVVDSRPKVIGVYQDWVKRSDGPVLSLFNRMIEYYRTQQGYEIVDIHIPYIPEGQKAHALTILSEIAAAFSKEQTSKLSAPNKVLVSSGSSQVSARDFFAAQRLRSLLMSHLAFLFKKYPGMIIATPTLPVEGWRISGEADLTHGVSDTNMSVRTMEFVYLANFCGCPSISCPMGYTDDSEIPVGIMGMSDWGSEWALIEWARDGKGVLDGEEDISSNGNGAIDAGDPAIVVGKGLRIPSTKNGGKWVDAIGRVLQSTETVPSAE</sequence>
<proteinExistence type="predicted"/>
<reference evidence="1" key="1">
    <citation type="journal article" date="2022" name="bioRxiv">
        <title>Population genetic analysis of Ophidiomyces ophidiicola, the causative agent of snake fungal disease, indicates recent introductions to the USA.</title>
        <authorList>
            <person name="Ladner J.T."/>
            <person name="Palmer J.M."/>
            <person name="Ettinger C.L."/>
            <person name="Stajich J.E."/>
            <person name="Farrell T.M."/>
            <person name="Glorioso B.M."/>
            <person name="Lawson B."/>
            <person name="Price S.J."/>
            <person name="Stengle A.G."/>
            <person name="Grear D.A."/>
            <person name="Lorch J.M."/>
        </authorList>
    </citation>
    <scope>NUCLEOTIDE SEQUENCE</scope>
    <source>
        <strain evidence="1">NWHC 24266-5</strain>
    </source>
</reference>
<accession>A0ACB8V5H8</accession>